<evidence type="ECO:0000259" key="9">
    <source>
        <dbReference type="PROSITE" id="PS51831"/>
    </source>
</evidence>
<organism evidence="10 11">
    <name type="scientific">Escherichia phage A73</name>
    <dbReference type="NCBI Taxonomy" id="3003819"/>
    <lineage>
        <taxon>Viruses</taxon>
        <taxon>Duplodnaviria</taxon>
        <taxon>Heunggongvirae</taxon>
        <taxon>Uroviricota</taxon>
        <taxon>Caudoviricetes</taxon>
        <taxon>Vequintavirinae</taxon>
        <taxon>Septuagintavirus</taxon>
        <taxon>Septuagintavirus A73</taxon>
    </lineage>
</organism>
<evidence type="ECO:0000313" key="10">
    <source>
        <dbReference type="EMBL" id="WBF77730.1"/>
    </source>
</evidence>
<dbReference type="Pfam" id="PF01743">
    <property type="entry name" value="PolyA_pol"/>
    <property type="match status" value="1"/>
</dbReference>
<evidence type="ECO:0000256" key="2">
    <source>
        <dbReference type="ARBA" id="ARBA00022694"/>
    </source>
</evidence>
<keyword evidence="5" id="KW-0547">Nucleotide-binding</keyword>
<dbReference type="GO" id="GO:0004810">
    <property type="term" value="F:CCA tRNA nucleotidyltransferase activity"/>
    <property type="evidence" value="ECO:0007669"/>
    <property type="project" value="InterPro"/>
</dbReference>
<dbReference type="InterPro" id="IPR006674">
    <property type="entry name" value="HD_domain"/>
</dbReference>
<dbReference type="PIRSF" id="PIRSF000813">
    <property type="entry name" value="CCA_bact"/>
    <property type="match status" value="1"/>
</dbReference>
<keyword evidence="3" id="KW-0548">Nucleotidyltransferase</keyword>
<evidence type="ECO:0000313" key="11">
    <source>
        <dbReference type="Proteomes" id="UP001223579"/>
    </source>
</evidence>
<dbReference type="InterPro" id="IPR002646">
    <property type="entry name" value="PolA_pol_head_dom"/>
</dbReference>
<dbReference type="CDD" id="cd05398">
    <property type="entry name" value="NT_ClassII-CCAase"/>
    <property type="match status" value="1"/>
</dbReference>
<gene>
    <name evidence="10" type="ORF">A73_224</name>
</gene>
<dbReference type="InterPro" id="IPR043519">
    <property type="entry name" value="NT_sf"/>
</dbReference>
<accession>A0AAE9VXD9</accession>
<dbReference type="GO" id="GO:0005524">
    <property type="term" value="F:ATP binding"/>
    <property type="evidence" value="ECO:0007669"/>
    <property type="project" value="UniProtKB-KW"/>
</dbReference>
<dbReference type="Proteomes" id="UP001223579">
    <property type="component" value="Segment"/>
</dbReference>
<name>A0AAE9VXD9_9CAUD</name>
<dbReference type="Gene3D" id="3.30.460.10">
    <property type="entry name" value="Beta Polymerase, domain 2"/>
    <property type="match status" value="1"/>
</dbReference>
<keyword evidence="6" id="KW-0067">ATP-binding</keyword>
<dbReference type="GO" id="GO:0001680">
    <property type="term" value="P:tRNA 3'-terminal CCA addition"/>
    <property type="evidence" value="ECO:0007669"/>
    <property type="project" value="InterPro"/>
</dbReference>
<evidence type="ECO:0000256" key="1">
    <source>
        <dbReference type="ARBA" id="ARBA00022679"/>
    </source>
</evidence>
<dbReference type="PANTHER" id="PTHR47545">
    <property type="entry name" value="MULTIFUNCTIONAL CCA PROTEIN"/>
    <property type="match status" value="1"/>
</dbReference>
<dbReference type="PROSITE" id="PS51831">
    <property type="entry name" value="HD"/>
    <property type="match status" value="1"/>
</dbReference>
<evidence type="ECO:0000256" key="3">
    <source>
        <dbReference type="ARBA" id="ARBA00022695"/>
    </source>
</evidence>
<dbReference type="GO" id="GO:0046872">
    <property type="term" value="F:metal ion binding"/>
    <property type="evidence" value="ECO:0007669"/>
    <property type="project" value="UniProtKB-KW"/>
</dbReference>
<keyword evidence="7" id="KW-0460">Magnesium</keyword>
<keyword evidence="11" id="KW-1185">Reference proteome</keyword>
<evidence type="ECO:0000256" key="4">
    <source>
        <dbReference type="ARBA" id="ARBA00022723"/>
    </source>
</evidence>
<evidence type="ECO:0000256" key="8">
    <source>
        <dbReference type="ARBA" id="ARBA00022884"/>
    </source>
</evidence>
<dbReference type="InterPro" id="IPR050124">
    <property type="entry name" value="tRNA_CCA-adding_enzyme"/>
</dbReference>
<evidence type="ECO:0000256" key="7">
    <source>
        <dbReference type="ARBA" id="ARBA00022842"/>
    </source>
</evidence>
<keyword evidence="1" id="KW-0808">Transferase</keyword>
<keyword evidence="4" id="KW-0479">Metal-binding</keyword>
<evidence type="ECO:0000256" key="5">
    <source>
        <dbReference type="ARBA" id="ARBA00022741"/>
    </source>
</evidence>
<dbReference type="PANTHER" id="PTHR47545:SF1">
    <property type="entry name" value="MULTIFUNCTIONAL CCA PROTEIN"/>
    <property type="match status" value="1"/>
</dbReference>
<dbReference type="SUPFAM" id="SSF81891">
    <property type="entry name" value="Poly A polymerase C-terminal region-like"/>
    <property type="match status" value="1"/>
</dbReference>
<dbReference type="Gene3D" id="1.10.3090.10">
    <property type="entry name" value="cca-adding enzyme, domain 2"/>
    <property type="match status" value="1"/>
</dbReference>
<feature type="domain" description="HD" evidence="9">
    <location>
        <begin position="239"/>
        <end position="351"/>
    </location>
</feature>
<reference evidence="10 11" key="1">
    <citation type="submission" date="2022-11" db="EMBL/GenBank/DDBJ databases">
        <authorList>
            <person name="Cortes-Martin A."/>
            <person name="Buttimer C.T.H."/>
            <person name="Hill C."/>
        </authorList>
    </citation>
    <scope>NUCLEOTIDE SEQUENCE [LARGE SCALE GENOMIC DNA]</scope>
</reference>
<protein>
    <submittedName>
        <fullName evidence="10">CCA tRNA nucleotidyltransferase</fullName>
    </submittedName>
</protein>
<dbReference type="Pfam" id="PF01966">
    <property type="entry name" value="HD"/>
    <property type="match status" value="1"/>
</dbReference>
<proteinExistence type="predicted"/>
<keyword evidence="8" id="KW-0694">RNA-binding</keyword>
<dbReference type="InterPro" id="IPR012006">
    <property type="entry name" value="CCA_bact"/>
</dbReference>
<dbReference type="SUPFAM" id="SSF81301">
    <property type="entry name" value="Nucleotidyltransferase"/>
    <property type="match status" value="1"/>
</dbReference>
<dbReference type="EMBL" id="OP778609">
    <property type="protein sequence ID" value="WBF77730.1"/>
    <property type="molecule type" value="Genomic_DNA"/>
</dbReference>
<dbReference type="GO" id="GO:0003723">
    <property type="term" value="F:RNA binding"/>
    <property type="evidence" value="ECO:0007669"/>
    <property type="project" value="UniProtKB-KW"/>
</dbReference>
<sequence>MSGHAELERMGEEGMKVYLVGGAVRDELMSVESKDRDYVVVGATHEEMIEKGFTKVGAAFPVYLEPNTKEEYALARTERSTGPGYHDFEVVFSPDVTIEQDLMRRDLTINAIAKDISTGEIIDPCNGAMDIELRRLRCVSTKAFIEDPLRVYRLARLHARYGGEFTIDPDTWLMCRSVDLSALPKERKFAEIKKCFSDQSEMNKPSVMIRMLTQLGEFPELVDLYDVVQPKEHHPEGDAFVHTLLCMDYAQATRASEAVKWAVLCHDLGKCIYWLTGKLHGHEEHGIKLTEQVCDRFGVPNNWKKLALAVTEHHTRLHRIKEMKPKKVYDLLVALRGEKDQAFLSEFIDACICDARGRGPEKMFDNYSQPLVLFSALAGIIQNSVAISKESKEISEKFAGRPDEIKSRIRNVKVRYVTQYLDKLKESENG</sequence>
<evidence type="ECO:0000256" key="6">
    <source>
        <dbReference type="ARBA" id="ARBA00022840"/>
    </source>
</evidence>
<keyword evidence="2" id="KW-0819">tRNA processing</keyword>